<organism evidence="1 2">
    <name type="scientific">Camellia sinensis</name>
    <name type="common">Tea plant</name>
    <name type="synonym">Thea sinensis</name>
    <dbReference type="NCBI Taxonomy" id="4442"/>
    <lineage>
        <taxon>Eukaryota</taxon>
        <taxon>Viridiplantae</taxon>
        <taxon>Streptophyta</taxon>
        <taxon>Embryophyta</taxon>
        <taxon>Tracheophyta</taxon>
        <taxon>Spermatophyta</taxon>
        <taxon>Magnoliopsida</taxon>
        <taxon>eudicotyledons</taxon>
        <taxon>Gunneridae</taxon>
        <taxon>Pentapetalae</taxon>
        <taxon>asterids</taxon>
        <taxon>Ericales</taxon>
        <taxon>Theaceae</taxon>
        <taxon>Camellia</taxon>
    </lineage>
</organism>
<evidence type="ECO:0008006" key="3">
    <source>
        <dbReference type="Google" id="ProtNLM"/>
    </source>
</evidence>
<comment type="caution">
    <text evidence="1">The sequence shown here is derived from an EMBL/GenBank/DDBJ whole genome shotgun (WGS) entry which is preliminary data.</text>
</comment>
<proteinExistence type="predicted"/>
<dbReference type="EMBL" id="JACBKZ010000004">
    <property type="protein sequence ID" value="KAF5951873.1"/>
    <property type="molecule type" value="Genomic_DNA"/>
</dbReference>
<name>A0A7J7HG51_CAMSI</name>
<evidence type="ECO:0000313" key="2">
    <source>
        <dbReference type="Proteomes" id="UP000593564"/>
    </source>
</evidence>
<dbReference type="AlphaFoldDB" id="A0A7J7HG51"/>
<protein>
    <recommendedName>
        <fullName evidence="3">NB-ARC domain-containing protein</fullName>
    </recommendedName>
</protein>
<accession>A0A7J7HG51</accession>
<sequence length="87" mass="10169">MLHLEELPRLKSIYKGIMVCESLQEIRVYKCPMLRRFPISLHMSEDGEQASAPPALRIISGEEEWWESLEWDNPLTKTTLQPFFSSC</sequence>
<evidence type="ECO:0000313" key="1">
    <source>
        <dbReference type="EMBL" id="KAF5951873.1"/>
    </source>
</evidence>
<gene>
    <name evidence="1" type="ORF">HYC85_009817</name>
</gene>
<dbReference type="Proteomes" id="UP000593564">
    <property type="component" value="Unassembled WGS sequence"/>
</dbReference>
<keyword evidence="2" id="KW-1185">Reference proteome</keyword>
<reference evidence="2" key="1">
    <citation type="journal article" date="2020" name="Nat. Commun.">
        <title>Genome assembly of wild tea tree DASZ reveals pedigree and selection history of tea varieties.</title>
        <authorList>
            <person name="Zhang W."/>
            <person name="Zhang Y."/>
            <person name="Qiu H."/>
            <person name="Guo Y."/>
            <person name="Wan H."/>
            <person name="Zhang X."/>
            <person name="Scossa F."/>
            <person name="Alseekh S."/>
            <person name="Zhang Q."/>
            <person name="Wang P."/>
            <person name="Xu L."/>
            <person name="Schmidt M.H."/>
            <person name="Jia X."/>
            <person name="Li D."/>
            <person name="Zhu A."/>
            <person name="Guo F."/>
            <person name="Chen W."/>
            <person name="Ni D."/>
            <person name="Usadel B."/>
            <person name="Fernie A.R."/>
            <person name="Wen W."/>
        </authorList>
    </citation>
    <scope>NUCLEOTIDE SEQUENCE [LARGE SCALE GENOMIC DNA]</scope>
    <source>
        <strain evidence="2">cv. G240</strain>
    </source>
</reference>
<reference evidence="1 2" key="2">
    <citation type="submission" date="2020-07" db="EMBL/GenBank/DDBJ databases">
        <title>Genome assembly of wild tea tree DASZ reveals pedigree and selection history of tea varieties.</title>
        <authorList>
            <person name="Zhang W."/>
        </authorList>
    </citation>
    <scope>NUCLEOTIDE SEQUENCE [LARGE SCALE GENOMIC DNA]</scope>
    <source>
        <strain evidence="2">cv. G240</strain>
        <tissue evidence="1">Leaf</tissue>
    </source>
</reference>